<dbReference type="GO" id="GO:0005615">
    <property type="term" value="C:extracellular space"/>
    <property type="evidence" value="ECO:0007669"/>
    <property type="project" value="TreeGrafter"/>
</dbReference>
<organism evidence="10 11">
    <name type="scientific">Abyssibacter profundi</name>
    <dbReference type="NCBI Taxonomy" id="2182787"/>
    <lineage>
        <taxon>Bacteria</taxon>
        <taxon>Pseudomonadati</taxon>
        <taxon>Pseudomonadota</taxon>
        <taxon>Gammaproteobacteria</taxon>
        <taxon>Chromatiales</taxon>
        <taxon>Oceanococcaceae</taxon>
        <taxon>Abyssibacter</taxon>
    </lineage>
</organism>
<dbReference type="PROSITE" id="PS52035">
    <property type="entry name" value="PEPTIDASE_M14"/>
    <property type="match status" value="1"/>
</dbReference>
<comment type="cofactor">
    <cofactor evidence="1">
        <name>Zn(2+)</name>
        <dbReference type="ChEBI" id="CHEBI:29105"/>
    </cofactor>
</comment>
<feature type="signal peptide" evidence="8">
    <location>
        <begin position="1"/>
        <end position="23"/>
    </location>
</feature>
<dbReference type="Proteomes" id="UP000251800">
    <property type="component" value="Unassembled WGS sequence"/>
</dbReference>
<reference evidence="10 11" key="1">
    <citation type="submission" date="2018-05" db="EMBL/GenBank/DDBJ databases">
        <title>Abyssibacter profundi OUC007T gen. nov., sp. nov, a marine bacterium isolated from seawater of the Mariana Trench.</title>
        <authorList>
            <person name="Zhou S."/>
        </authorList>
    </citation>
    <scope>NUCLEOTIDE SEQUENCE [LARGE SCALE GENOMIC DNA]</scope>
    <source>
        <strain evidence="10 11">OUC007</strain>
    </source>
</reference>
<keyword evidence="5" id="KW-0862">Zinc</keyword>
<evidence type="ECO:0000256" key="4">
    <source>
        <dbReference type="ARBA" id="ARBA00022801"/>
    </source>
</evidence>
<evidence type="ECO:0000259" key="9">
    <source>
        <dbReference type="PROSITE" id="PS52035"/>
    </source>
</evidence>
<gene>
    <name evidence="10" type="ORF">DEH80_03925</name>
</gene>
<keyword evidence="11" id="KW-1185">Reference proteome</keyword>
<dbReference type="SUPFAM" id="SSF53187">
    <property type="entry name" value="Zn-dependent exopeptidases"/>
    <property type="match status" value="1"/>
</dbReference>
<dbReference type="OrthoDB" id="5294005at2"/>
<keyword evidence="4" id="KW-0378">Hydrolase</keyword>
<dbReference type="PANTHER" id="PTHR11705:SF143">
    <property type="entry name" value="SLL0236 PROTEIN"/>
    <property type="match status" value="1"/>
</dbReference>
<feature type="domain" description="Peptidase M14" evidence="9">
    <location>
        <begin position="56"/>
        <end position="383"/>
    </location>
</feature>
<dbReference type="Gene3D" id="3.40.630.10">
    <property type="entry name" value="Zn peptidases"/>
    <property type="match status" value="1"/>
</dbReference>
<evidence type="ECO:0000313" key="11">
    <source>
        <dbReference type="Proteomes" id="UP000251800"/>
    </source>
</evidence>
<proteinExistence type="inferred from homology"/>
<evidence type="ECO:0000256" key="6">
    <source>
        <dbReference type="ARBA" id="ARBA00023049"/>
    </source>
</evidence>
<name>A0A363UNR1_9GAMM</name>
<feature type="chain" id="PRO_5016844248" description="Peptidase M14 domain-containing protein" evidence="8">
    <location>
        <begin position="24"/>
        <end position="628"/>
    </location>
</feature>
<dbReference type="PANTHER" id="PTHR11705">
    <property type="entry name" value="PROTEASE FAMILY M14 CARBOXYPEPTIDASE A,B"/>
    <property type="match status" value="1"/>
</dbReference>
<comment type="similarity">
    <text evidence="2 7">Belongs to the peptidase M14 family.</text>
</comment>
<keyword evidence="8" id="KW-0732">Signal</keyword>
<evidence type="ECO:0000256" key="7">
    <source>
        <dbReference type="PROSITE-ProRule" id="PRU01379"/>
    </source>
</evidence>
<evidence type="ECO:0000256" key="3">
    <source>
        <dbReference type="ARBA" id="ARBA00022670"/>
    </source>
</evidence>
<dbReference type="GO" id="GO:0008270">
    <property type="term" value="F:zinc ion binding"/>
    <property type="evidence" value="ECO:0007669"/>
    <property type="project" value="InterPro"/>
</dbReference>
<dbReference type="PRINTS" id="PR00765">
    <property type="entry name" value="CRBOXYPTASEA"/>
</dbReference>
<dbReference type="SMART" id="SM00631">
    <property type="entry name" value="Zn_pept"/>
    <property type="match status" value="1"/>
</dbReference>
<dbReference type="AlphaFoldDB" id="A0A363UNR1"/>
<dbReference type="RefSeq" id="WP_109719170.1">
    <property type="nucleotide sequence ID" value="NZ_QEQK01000003.1"/>
</dbReference>
<accession>A0A363UNR1</accession>
<evidence type="ECO:0000256" key="8">
    <source>
        <dbReference type="SAM" id="SignalP"/>
    </source>
</evidence>
<sequence>MARGLVFVAIACWALLVHTSATATVQTYVESGAGTNEIELGYPVPTPVDSALPVAGFRSYASLLARHRDLAGLGVIEERRVGTTLEGRPIWAYVIGDADLRLADGSGREPAIVFNGGTHAREWASPEVATALLETLAAGAQDGAFIEFLIDQTTIVLLPVLNIDGFLHTQRTPAQVLRTRYSGDPSNWPRDGRMRRKNMRGVDNDLTTEADGMLGVDLNRNNSPFWATSSRSSRDTASLVYHGAGPASEPEVLALQAAVADWEDRLRLFVDIHSFSRVFFAADTGHARRDAIARQVANIMGAATSGYGYDPSPAGGGIGALDEYFAYRYQIPSYTLEIEPGAAGASEYGHNGVTHDGFILPEDQVTRVRDELASALLLGAYRQAGPPVVHAFRLEAADGMMLAEGAWQPDGQQARQLDDQPATQLPTGELTLALQFDRPMRQHDGQQVLQYRGQSVPLLPAVTLVGRDADDQPFEWSVAAADMRWSGVSDSARYRADTLFITLDVEPGSGLAAARRLDVVVDAQDLSGQRLDALPATVADWADGGWTRYEDADGRSGDVGGASAAFRLVGAGGPDAPVPSSSSGGGGSGAVSPLLGLGGWLLVAWRQRRRRGSARSAACSRVSSARPA</sequence>
<dbReference type="EMBL" id="QEQK01000003">
    <property type="protein sequence ID" value="PWN57090.1"/>
    <property type="molecule type" value="Genomic_DNA"/>
</dbReference>
<keyword evidence="3" id="KW-0645">Protease</keyword>
<dbReference type="GO" id="GO:0006508">
    <property type="term" value="P:proteolysis"/>
    <property type="evidence" value="ECO:0007669"/>
    <property type="project" value="UniProtKB-KW"/>
</dbReference>
<dbReference type="Pfam" id="PF00246">
    <property type="entry name" value="Peptidase_M14"/>
    <property type="match status" value="1"/>
</dbReference>
<protein>
    <recommendedName>
        <fullName evidence="9">Peptidase M14 domain-containing protein</fullName>
    </recommendedName>
</protein>
<evidence type="ECO:0000256" key="1">
    <source>
        <dbReference type="ARBA" id="ARBA00001947"/>
    </source>
</evidence>
<dbReference type="GO" id="GO:0004181">
    <property type="term" value="F:metallocarboxypeptidase activity"/>
    <property type="evidence" value="ECO:0007669"/>
    <property type="project" value="InterPro"/>
</dbReference>
<dbReference type="InterPro" id="IPR000834">
    <property type="entry name" value="Peptidase_M14"/>
</dbReference>
<comment type="caution">
    <text evidence="10">The sequence shown here is derived from an EMBL/GenBank/DDBJ whole genome shotgun (WGS) entry which is preliminary data.</text>
</comment>
<evidence type="ECO:0000256" key="5">
    <source>
        <dbReference type="ARBA" id="ARBA00022833"/>
    </source>
</evidence>
<feature type="active site" description="Proton donor/acceptor" evidence="7">
    <location>
        <position position="337"/>
    </location>
</feature>
<evidence type="ECO:0000313" key="10">
    <source>
        <dbReference type="EMBL" id="PWN57090.1"/>
    </source>
</evidence>
<evidence type="ECO:0000256" key="2">
    <source>
        <dbReference type="ARBA" id="ARBA00005988"/>
    </source>
</evidence>
<keyword evidence="6" id="KW-0482">Metalloprotease</keyword>